<dbReference type="Proteomes" id="UP000249688">
    <property type="component" value="Unassembled WGS sequence"/>
</dbReference>
<dbReference type="InterPro" id="IPR036390">
    <property type="entry name" value="WH_DNA-bd_sf"/>
</dbReference>
<dbReference type="EMBL" id="QKYU01000016">
    <property type="protein sequence ID" value="PZW43150.1"/>
    <property type="molecule type" value="Genomic_DNA"/>
</dbReference>
<sequence length="121" mass="12762">MPAVPPSRVKPALRLRVVLSEKVAIGPGKADLLEAIRAEGSIAAAGRRLRMSYQRAHDLVAALNADFREPLIETSTGGARGGGARLSPAGEAVLDTFRAIEAEAAAAVEPRLEWLRDTLAP</sequence>
<evidence type="ECO:0000313" key="3">
    <source>
        <dbReference type="Proteomes" id="UP000249688"/>
    </source>
</evidence>
<feature type="domain" description="HTH lysR-type" evidence="1">
    <location>
        <begin position="32"/>
        <end position="91"/>
    </location>
</feature>
<evidence type="ECO:0000313" key="2">
    <source>
        <dbReference type="EMBL" id="PZW43150.1"/>
    </source>
</evidence>
<dbReference type="Gene3D" id="1.10.10.10">
    <property type="entry name" value="Winged helix-like DNA-binding domain superfamily/Winged helix DNA-binding domain"/>
    <property type="match status" value="1"/>
</dbReference>
<name>A0A2W7K6L1_9PROT</name>
<evidence type="ECO:0000259" key="1">
    <source>
        <dbReference type="Pfam" id="PF00126"/>
    </source>
</evidence>
<comment type="caution">
    <text evidence="2">The sequence shown here is derived from an EMBL/GenBank/DDBJ whole genome shotgun (WGS) entry which is preliminary data.</text>
</comment>
<dbReference type="PANTHER" id="PTHR30432">
    <property type="entry name" value="TRANSCRIPTIONAL REGULATOR MODE"/>
    <property type="match status" value="1"/>
</dbReference>
<dbReference type="SUPFAM" id="SSF46785">
    <property type="entry name" value="Winged helix' DNA-binding domain"/>
    <property type="match status" value="1"/>
</dbReference>
<accession>A0A2W7K6L1</accession>
<dbReference type="AlphaFoldDB" id="A0A2W7K6L1"/>
<dbReference type="Pfam" id="PF00126">
    <property type="entry name" value="HTH_1"/>
    <property type="match status" value="1"/>
</dbReference>
<dbReference type="InterPro" id="IPR000847">
    <property type="entry name" value="LysR_HTH_N"/>
</dbReference>
<dbReference type="InterPro" id="IPR051815">
    <property type="entry name" value="Molybdate_resp_trans_reg"/>
</dbReference>
<dbReference type="RefSeq" id="WP_111399022.1">
    <property type="nucleotide sequence ID" value="NZ_QKYU01000016.1"/>
</dbReference>
<proteinExistence type="predicted"/>
<dbReference type="PANTHER" id="PTHR30432:SF1">
    <property type="entry name" value="DNA-BINDING TRANSCRIPTIONAL DUAL REGULATOR MODE"/>
    <property type="match status" value="1"/>
</dbReference>
<gene>
    <name evidence="2" type="ORF">C8P66_11671</name>
</gene>
<dbReference type="GO" id="GO:0003700">
    <property type="term" value="F:DNA-binding transcription factor activity"/>
    <property type="evidence" value="ECO:0007669"/>
    <property type="project" value="InterPro"/>
</dbReference>
<protein>
    <submittedName>
        <fullName evidence="2">Molybdate transport system regulatory protein</fullName>
    </submittedName>
</protein>
<dbReference type="InterPro" id="IPR036388">
    <property type="entry name" value="WH-like_DNA-bd_sf"/>
</dbReference>
<dbReference type="OrthoDB" id="9800709at2"/>
<organism evidence="2 3">
    <name type="scientific">Humitalea rosea</name>
    <dbReference type="NCBI Taxonomy" id="990373"/>
    <lineage>
        <taxon>Bacteria</taxon>
        <taxon>Pseudomonadati</taxon>
        <taxon>Pseudomonadota</taxon>
        <taxon>Alphaproteobacteria</taxon>
        <taxon>Acetobacterales</taxon>
        <taxon>Roseomonadaceae</taxon>
        <taxon>Humitalea</taxon>
    </lineage>
</organism>
<reference evidence="2 3" key="1">
    <citation type="submission" date="2018-06" db="EMBL/GenBank/DDBJ databases">
        <title>Genomic Encyclopedia of Archaeal and Bacterial Type Strains, Phase II (KMG-II): from individual species to whole genera.</title>
        <authorList>
            <person name="Goeker M."/>
        </authorList>
    </citation>
    <scope>NUCLEOTIDE SEQUENCE [LARGE SCALE GENOMIC DNA]</scope>
    <source>
        <strain evidence="2 3">DSM 24525</strain>
    </source>
</reference>
<keyword evidence="3" id="KW-1185">Reference proteome</keyword>